<dbReference type="InterPro" id="IPR010721">
    <property type="entry name" value="UstE-like"/>
</dbReference>
<dbReference type="EMBL" id="CP051680">
    <property type="protein sequence ID" value="QJD82211.1"/>
    <property type="molecule type" value="Genomic_DNA"/>
</dbReference>
<proteinExistence type="predicted"/>
<feature type="transmembrane region" description="Helical" evidence="1">
    <location>
        <begin position="137"/>
        <end position="155"/>
    </location>
</feature>
<name>A0A7Z2VFE9_9BACL</name>
<organism evidence="2 3">
    <name type="scientific">Cohnella herbarum</name>
    <dbReference type="NCBI Taxonomy" id="2728023"/>
    <lineage>
        <taxon>Bacteria</taxon>
        <taxon>Bacillati</taxon>
        <taxon>Bacillota</taxon>
        <taxon>Bacilli</taxon>
        <taxon>Bacillales</taxon>
        <taxon>Paenibacillaceae</taxon>
        <taxon>Cohnella</taxon>
    </lineage>
</organism>
<dbReference type="Gene3D" id="1.20.120.1630">
    <property type="match status" value="1"/>
</dbReference>
<keyword evidence="1" id="KW-1133">Transmembrane helix</keyword>
<dbReference type="PANTHER" id="PTHR32251:SF17">
    <property type="entry name" value="STEROID 5-ALPHA REDUCTASE C-TERMINAL DOMAIN-CONTAINING PROTEIN"/>
    <property type="match status" value="1"/>
</dbReference>
<keyword evidence="1" id="KW-0812">Transmembrane</keyword>
<feature type="transmembrane region" description="Helical" evidence="1">
    <location>
        <begin position="193"/>
        <end position="221"/>
    </location>
</feature>
<keyword evidence="1" id="KW-0472">Membrane</keyword>
<dbReference type="KEGG" id="cheb:HH215_02795"/>
<protein>
    <submittedName>
        <fullName evidence="2">DUF1295 domain-containing protein</fullName>
    </submittedName>
</protein>
<dbReference type="Proteomes" id="UP000502248">
    <property type="component" value="Chromosome"/>
</dbReference>
<dbReference type="RefSeq" id="WP_169278513.1">
    <property type="nucleotide sequence ID" value="NZ_CP051680.1"/>
</dbReference>
<evidence type="ECO:0000313" key="3">
    <source>
        <dbReference type="Proteomes" id="UP000502248"/>
    </source>
</evidence>
<feature type="transmembrane region" description="Helical" evidence="1">
    <location>
        <begin position="103"/>
        <end position="125"/>
    </location>
</feature>
<dbReference type="PANTHER" id="PTHR32251">
    <property type="entry name" value="3-OXO-5-ALPHA-STEROID 4-DEHYDROGENASE"/>
    <property type="match status" value="1"/>
</dbReference>
<feature type="transmembrane region" description="Helical" evidence="1">
    <location>
        <begin position="6"/>
        <end position="23"/>
    </location>
</feature>
<dbReference type="PROSITE" id="PS50244">
    <property type="entry name" value="S5A_REDUCTASE"/>
    <property type="match status" value="1"/>
</dbReference>
<feature type="transmembrane region" description="Helical" evidence="1">
    <location>
        <begin position="30"/>
        <end position="50"/>
    </location>
</feature>
<dbReference type="Pfam" id="PF06966">
    <property type="entry name" value="DUF1295"/>
    <property type="match status" value="1"/>
</dbReference>
<evidence type="ECO:0000313" key="2">
    <source>
        <dbReference type="EMBL" id="QJD82211.1"/>
    </source>
</evidence>
<dbReference type="AlphaFoldDB" id="A0A7Z2VFE9"/>
<sequence length="261" mass="30393">MGELYVINALAIMIFMVILFIVAQIMKDNSIVDIGWGIGFVIIAIVSFLYRDGYEPRQLVMLLLVTIWGLRLAIHLWIRAIGRGEDFRYANFRKAWGKNARMIAFFRVFMMQGLFMILLAYPIMAVNADQTDNSLDVWAWAGMMIWIIGLLFQIIGDYQLKRFKKTRPNKEAVLKSGLWRYTRHPNYFGEATMWWGIFLIVLPIHLGWISVLSALFMNLLLVKVSGVPFLDKRYAGNADYAQYKRETNRFIPWFPKNASNE</sequence>
<accession>A0A7Z2VFE9</accession>
<keyword evidence="3" id="KW-1185">Reference proteome</keyword>
<reference evidence="2 3" key="1">
    <citation type="submission" date="2020-04" db="EMBL/GenBank/DDBJ databases">
        <title>Genome sequencing of novel species.</title>
        <authorList>
            <person name="Heo J."/>
            <person name="Kim S.-J."/>
            <person name="Kim J.-S."/>
            <person name="Hong S.-B."/>
            <person name="Kwon S.-W."/>
        </authorList>
    </citation>
    <scope>NUCLEOTIDE SEQUENCE [LARGE SCALE GENOMIC DNA]</scope>
    <source>
        <strain evidence="2 3">MFER-1</strain>
    </source>
</reference>
<gene>
    <name evidence="2" type="ORF">HH215_02795</name>
</gene>
<evidence type="ECO:0000256" key="1">
    <source>
        <dbReference type="SAM" id="Phobius"/>
    </source>
</evidence>
<feature type="transmembrane region" description="Helical" evidence="1">
    <location>
        <begin position="62"/>
        <end position="82"/>
    </location>
</feature>
<dbReference type="GO" id="GO:0016020">
    <property type="term" value="C:membrane"/>
    <property type="evidence" value="ECO:0007669"/>
    <property type="project" value="TreeGrafter"/>
</dbReference>